<dbReference type="GO" id="GO:0005868">
    <property type="term" value="C:cytoplasmic dynein complex"/>
    <property type="evidence" value="ECO:0007669"/>
    <property type="project" value="TreeGrafter"/>
</dbReference>
<dbReference type="PANTHER" id="PTHR21255:SF65">
    <property type="entry name" value="TCTEX1 DOMAIN-CONTAINING PROTEIN 2"/>
    <property type="match status" value="1"/>
</dbReference>
<gene>
    <name evidence="2" type="ORF">RF55_6068</name>
</gene>
<evidence type="ECO:0000256" key="1">
    <source>
        <dbReference type="ARBA" id="ARBA00005361"/>
    </source>
</evidence>
<evidence type="ECO:0000313" key="2">
    <source>
        <dbReference type="EMBL" id="KMQ93806.1"/>
    </source>
</evidence>
<accession>A0A0J7KU41</accession>
<dbReference type="PaxDb" id="67767-A0A0J7KU41"/>
<dbReference type="Gene3D" id="3.30.1140.40">
    <property type="entry name" value="Tctex-1"/>
    <property type="match status" value="1"/>
</dbReference>
<dbReference type="Pfam" id="PF03645">
    <property type="entry name" value="Tctex-1"/>
    <property type="match status" value="1"/>
</dbReference>
<dbReference type="STRING" id="67767.A0A0J7KU41"/>
<keyword evidence="3" id="KW-1185">Reference proteome</keyword>
<dbReference type="GO" id="GO:0045505">
    <property type="term" value="F:dynein intermediate chain binding"/>
    <property type="evidence" value="ECO:0007669"/>
    <property type="project" value="TreeGrafter"/>
</dbReference>
<dbReference type="Proteomes" id="UP000036403">
    <property type="component" value="Unassembled WGS sequence"/>
</dbReference>
<organism evidence="2 3">
    <name type="scientific">Lasius niger</name>
    <name type="common">Black garden ant</name>
    <dbReference type="NCBI Taxonomy" id="67767"/>
    <lineage>
        <taxon>Eukaryota</taxon>
        <taxon>Metazoa</taxon>
        <taxon>Ecdysozoa</taxon>
        <taxon>Arthropoda</taxon>
        <taxon>Hexapoda</taxon>
        <taxon>Insecta</taxon>
        <taxon>Pterygota</taxon>
        <taxon>Neoptera</taxon>
        <taxon>Endopterygota</taxon>
        <taxon>Hymenoptera</taxon>
        <taxon>Apocrita</taxon>
        <taxon>Aculeata</taxon>
        <taxon>Formicoidea</taxon>
        <taxon>Formicidae</taxon>
        <taxon>Formicinae</taxon>
        <taxon>Lasius</taxon>
        <taxon>Lasius</taxon>
    </lineage>
</organism>
<comment type="caution">
    <text evidence="2">The sequence shown here is derived from an EMBL/GenBank/DDBJ whole genome shotgun (WGS) entry which is preliminary data.</text>
</comment>
<dbReference type="GO" id="GO:0007018">
    <property type="term" value="P:microtubule-based movement"/>
    <property type="evidence" value="ECO:0007669"/>
    <property type="project" value="TreeGrafter"/>
</dbReference>
<dbReference type="AlphaFoldDB" id="A0A0J7KU41"/>
<sequence length="168" mass="19408">MSITQRPTMKGWSIVGKAVQSRAYFSTVSLLPGLYKGSLSFRTGKGGFKIPRYQNTYRLEPYKPFKCETVDLILIDVMRNYLTGLKYHPQTCTQICQKMSAEVRDKIYRKYYDRYKVVIVMSIVQKLGQDVHIGFGKLWDVQKDTYSTHVIETPEFAAMGLVVGTYYE</sequence>
<dbReference type="InterPro" id="IPR038586">
    <property type="entry name" value="Tctex-1-like_sf"/>
</dbReference>
<dbReference type="PANTHER" id="PTHR21255">
    <property type="entry name" value="T-COMPLEX-ASSOCIATED-TESTIS-EXPRESSED 1/ DYNEIN LIGHT CHAIN"/>
    <property type="match status" value="1"/>
</dbReference>
<name>A0A0J7KU41_LASNI</name>
<protein>
    <submittedName>
        <fullName evidence="2">Tctex1 domain-containing protein 1-like protein</fullName>
    </submittedName>
</protein>
<dbReference type="OrthoDB" id="10248487at2759"/>
<reference evidence="2 3" key="1">
    <citation type="submission" date="2015-04" db="EMBL/GenBank/DDBJ databases">
        <title>Lasius niger genome sequencing.</title>
        <authorList>
            <person name="Konorov E.A."/>
            <person name="Nikitin M.A."/>
            <person name="Kirill M.V."/>
            <person name="Chang P."/>
        </authorList>
    </citation>
    <scope>NUCLEOTIDE SEQUENCE [LARGE SCALE GENOMIC DNA]</scope>
    <source>
        <tissue evidence="2">Whole</tissue>
    </source>
</reference>
<dbReference type="InterPro" id="IPR005334">
    <property type="entry name" value="Tctex-1-like"/>
</dbReference>
<dbReference type="EMBL" id="LBMM01003207">
    <property type="protein sequence ID" value="KMQ93806.1"/>
    <property type="molecule type" value="Genomic_DNA"/>
</dbReference>
<dbReference type="GO" id="GO:0005737">
    <property type="term" value="C:cytoplasm"/>
    <property type="evidence" value="ECO:0007669"/>
    <property type="project" value="TreeGrafter"/>
</dbReference>
<proteinExistence type="inferred from homology"/>
<dbReference type="CDD" id="cd21451">
    <property type="entry name" value="DLC-like_TCTEX1D"/>
    <property type="match status" value="1"/>
</dbReference>
<evidence type="ECO:0000313" key="3">
    <source>
        <dbReference type="Proteomes" id="UP000036403"/>
    </source>
</evidence>
<comment type="similarity">
    <text evidence="1">Belongs to the dynein light chain Tctex-type family.</text>
</comment>